<feature type="compositionally biased region" description="Acidic residues" evidence="1">
    <location>
        <begin position="435"/>
        <end position="470"/>
    </location>
</feature>
<feature type="compositionally biased region" description="Basic residues" evidence="1">
    <location>
        <begin position="586"/>
        <end position="597"/>
    </location>
</feature>
<feature type="compositionally biased region" description="Acidic residues" evidence="1">
    <location>
        <begin position="629"/>
        <end position="639"/>
    </location>
</feature>
<name>A0A024RWR5_HYPJR</name>
<evidence type="ECO:0000313" key="2">
    <source>
        <dbReference type="EMBL" id="ETR97297.1"/>
    </source>
</evidence>
<reference evidence="3" key="1">
    <citation type="journal article" date="2013" name="Ind. Biotechnol.">
        <title>Comparative genomics analysis of Trichoderma reesei strains.</title>
        <authorList>
            <person name="Koike H."/>
            <person name="Aerts A."/>
            <person name="LaButti K."/>
            <person name="Grigoriev I.V."/>
            <person name="Baker S.E."/>
        </authorList>
    </citation>
    <scope>NUCLEOTIDE SEQUENCE [LARGE SCALE GENOMIC DNA]</scope>
    <source>
        <strain evidence="3">ATCC 56765 / BCRC 32924 / NRRL 11460 / Rut C-30</strain>
    </source>
</reference>
<gene>
    <name evidence="2" type="ORF">M419DRAFT_91959</name>
</gene>
<dbReference type="HOGENOM" id="CLU_419806_0_0_1"/>
<feature type="compositionally biased region" description="Polar residues" evidence="1">
    <location>
        <begin position="218"/>
        <end position="240"/>
    </location>
</feature>
<feature type="region of interest" description="Disordered" evidence="1">
    <location>
        <begin position="576"/>
        <end position="653"/>
    </location>
</feature>
<evidence type="ECO:0000256" key="1">
    <source>
        <dbReference type="SAM" id="MobiDB-lite"/>
    </source>
</evidence>
<dbReference type="AlphaFoldDB" id="A0A024RWR5"/>
<dbReference type="OrthoDB" id="4899261at2759"/>
<dbReference type="EMBL" id="KI911174">
    <property type="protein sequence ID" value="ETR97297.1"/>
    <property type="molecule type" value="Genomic_DNA"/>
</dbReference>
<protein>
    <submittedName>
        <fullName evidence="2">Uncharacterized protein</fullName>
    </submittedName>
</protein>
<evidence type="ECO:0000313" key="3">
    <source>
        <dbReference type="Proteomes" id="UP000024376"/>
    </source>
</evidence>
<organism evidence="2 3">
    <name type="scientific">Hypocrea jecorina (strain ATCC 56765 / BCRC 32924 / NRRL 11460 / Rut C-30)</name>
    <name type="common">Trichoderma reesei</name>
    <dbReference type="NCBI Taxonomy" id="1344414"/>
    <lineage>
        <taxon>Eukaryota</taxon>
        <taxon>Fungi</taxon>
        <taxon>Dikarya</taxon>
        <taxon>Ascomycota</taxon>
        <taxon>Pezizomycotina</taxon>
        <taxon>Sordariomycetes</taxon>
        <taxon>Hypocreomycetidae</taxon>
        <taxon>Hypocreales</taxon>
        <taxon>Hypocreaceae</taxon>
        <taxon>Trichoderma</taxon>
    </lineage>
</organism>
<feature type="region of interest" description="Disordered" evidence="1">
    <location>
        <begin position="215"/>
        <end position="264"/>
    </location>
</feature>
<dbReference type="Proteomes" id="UP000024376">
    <property type="component" value="Unassembled WGS sequence"/>
</dbReference>
<dbReference type="KEGG" id="trr:M419DRAFT_91959"/>
<accession>A0A024RWR5</accession>
<feature type="region of interest" description="Disordered" evidence="1">
    <location>
        <begin position="435"/>
        <end position="480"/>
    </location>
</feature>
<sequence>MEAAPEPQLLPVVKPLHRKVGYYVINILRKRLRTLRSNDITPQIEVDFYDSLIRGIFRFVGADPDLYPQCFKACTKLCWDTEALNASNWLEWSGYFQMAWSMYRSQILTERTNLLHCPPAPILVVVIAMRQVILYGKLTPTDQKVEFLRKFDCNRKAVTAIHFFRENSDEDALTLNQPWNTSLDVDHQPRPNSEIEQAAQPDSTPPYSMAVVNRRRGNSSAAPRSNDSRQSAVQSPQETSPAAVPASLPVRTSTPRPVATPSRRPFKARSAFILSPDSPVISSSVRARSSPSLFVTPLPFRLAATPAAVTPAARRVRSPPPPPTPVPVPMFPSPLVPTPVSVQPRSASPREITKRVTRAEVMVHVRPLVNRLKREGWNGNIQTDIMEVLTDKNVRVLPYFAKQTLRIWAEASRKHAVVGWLEQAVDDVDVFEWVETDPESEPEPEPQSEPEPEEEAEAEEEEEAEAEPEPEAISQTAGSAPSTLDVFHDLETGIASISDTRAREQLLTNLRSLKANLYTSDLAKREEMDRRIDQHDQIIKMLQAQMSGTQKTAAGAVVKSAVGESVAEKVVIVIDSDGEAREERQRKKKKKNKKKKKDSGDIKRESEREKEGDKERKKRKRKPRVAKEEESDDEVEDSEEERRAKREAKKSKK</sequence>
<proteinExistence type="predicted"/>
<feature type="compositionally biased region" description="Basic and acidic residues" evidence="1">
    <location>
        <begin position="598"/>
        <end position="615"/>
    </location>
</feature>